<dbReference type="InterPro" id="IPR003137">
    <property type="entry name" value="PA_domain"/>
</dbReference>
<dbReference type="GO" id="GO:0006508">
    <property type="term" value="P:proteolysis"/>
    <property type="evidence" value="ECO:0007669"/>
    <property type="project" value="InterPro"/>
</dbReference>
<dbReference type="SUPFAM" id="SSF52025">
    <property type="entry name" value="PA domain"/>
    <property type="match status" value="1"/>
</dbReference>
<dbReference type="InterPro" id="IPR045175">
    <property type="entry name" value="M28_fam"/>
</dbReference>
<dbReference type="PANTHER" id="PTHR12147:SF26">
    <property type="entry name" value="PEPTIDASE M28 DOMAIN-CONTAINING PROTEIN"/>
    <property type="match status" value="1"/>
</dbReference>
<evidence type="ECO:0008006" key="4">
    <source>
        <dbReference type="Google" id="ProtNLM"/>
    </source>
</evidence>
<reference evidence="3" key="1">
    <citation type="submission" date="2018-05" db="EMBL/GenBank/DDBJ databases">
        <authorList>
            <person name="Lanie J.A."/>
            <person name="Ng W.-L."/>
            <person name="Kazmierczak K.M."/>
            <person name="Andrzejewski T.M."/>
            <person name="Davidsen T.M."/>
            <person name="Wayne K.J."/>
            <person name="Tettelin H."/>
            <person name="Glass J.I."/>
            <person name="Rusch D."/>
            <person name="Podicherti R."/>
            <person name="Tsui H.-C.T."/>
            <person name="Winkler M.E."/>
        </authorList>
    </citation>
    <scope>NUCLEOTIDE SEQUENCE</scope>
</reference>
<proteinExistence type="predicted"/>
<dbReference type="Gene3D" id="3.40.630.10">
    <property type="entry name" value="Zn peptidases"/>
    <property type="match status" value="1"/>
</dbReference>
<sequence>MLLVMSQKLNLVLGGCLTCILLSAVLAAQGANQRTRPYVEALAADALEGRLTGTTGAHQAADYIIEQLRSIGAESLPGQQDYRLPFEFTAGVSDGGSSLVITNGAPWQTAEIVQGLSFSDSAVVQGEVVFAGYGLVVPEAQEFSYDSYATLNVEGKIVLILRYFPEDVEQAVRGILARYSGLRYKAMAARQRGATAVVVVTGPRSPNAGQTVPMTFDTAISGSGIVAASVNGAVADAIFEHVPNQTLDSIQAELDTGNPHIAGFGIDGLELTLDVTVTRETLTGNNVVGYLPPSSSRVAPEAKPYVMYGAHYDHLGYGMQGNSLARQNEHGAIHNGADDNASGVAAVLAAGAWLVEQELGRGIILAFWSGEELGLL</sequence>
<dbReference type="GO" id="GO:0008235">
    <property type="term" value="F:metalloexopeptidase activity"/>
    <property type="evidence" value="ECO:0007669"/>
    <property type="project" value="InterPro"/>
</dbReference>
<protein>
    <recommendedName>
        <fullName evidence="4">Peptidase M28 domain-containing protein</fullName>
    </recommendedName>
</protein>
<evidence type="ECO:0000259" key="2">
    <source>
        <dbReference type="Pfam" id="PF04389"/>
    </source>
</evidence>
<gene>
    <name evidence="3" type="ORF">METZ01_LOCUS227751</name>
</gene>
<dbReference type="InterPro" id="IPR007484">
    <property type="entry name" value="Peptidase_M28"/>
</dbReference>
<feature type="non-terminal residue" evidence="3">
    <location>
        <position position="376"/>
    </location>
</feature>
<dbReference type="AlphaFoldDB" id="A0A382GJT8"/>
<name>A0A382GJT8_9ZZZZ</name>
<dbReference type="Gene3D" id="3.50.30.30">
    <property type="match status" value="1"/>
</dbReference>
<accession>A0A382GJT8</accession>
<feature type="domain" description="PA" evidence="1">
    <location>
        <begin position="125"/>
        <end position="238"/>
    </location>
</feature>
<feature type="domain" description="Peptidase M28" evidence="2">
    <location>
        <begin position="286"/>
        <end position="376"/>
    </location>
</feature>
<dbReference type="Pfam" id="PF02225">
    <property type="entry name" value="PA"/>
    <property type="match status" value="1"/>
</dbReference>
<dbReference type="EMBL" id="UINC01055705">
    <property type="protein sequence ID" value="SVB74897.1"/>
    <property type="molecule type" value="Genomic_DNA"/>
</dbReference>
<dbReference type="SUPFAM" id="SSF53187">
    <property type="entry name" value="Zn-dependent exopeptidases"/>
    <property type="match status" value="1"/>
</dbReference>
<dbReference type="Pfam" id="PF04389">
    <property type="entry name" value="Peptidase_M28"/>
    <property type="match status" value="1"/>
</dbReference>
<dbReference type="PANTHER" id="PTHR12147">
    <property type="entry name" value="METALLOPEPTIDASE M28 FAMILY MEMBER"/>
    <property type="match status" value="1"/>
</dbReference>
<evidence type="ECO:0000313" key="3">
    <source>
        <dbReference type="EMBL" id="SVB74897.1"/>
    </source>
</evidence>
<evidence type="ECO:0000259" key="1">
    <source>
        <dbReference type="Pfam" id="PF02225"/>
    </source>
</evidence>
<organism evidence="3">
    <name type="scientific">marine metagenome</name>
    <dbReference type="NCBI Taxonomy" id="408172"/>
    <lineage>
        <taxon>unclassified sequences</taxon>
        <taxon>metagenomes</taxon>
        <taxon>ecological metagenomes</taxon>
    </lineage>
</organism>
<dbReference type="InterPro" id="IPR046450">
    <property type="entry name" value="PA_dom_sf"/>
</dbReference>